<protein>
    <submittedName>
        <fullName evidence="1">Uncharacterized protein</fullName>
    </submittedName>
</protein>
<evidence type="ECO:0000313" key="1">
    <source>
        <dbReference type="EMBL" id="PTL38272.1"/>
    </source>
</evidence>
<accession>A0A2T4U4F0</accession>
<name>A0A2T4U4F0_9BACI</name>
<proteinExistence type="predicted"/>
<gene>
    <name evidence="1" type="ORF">C6Y45_12160</name>
</gene>
<keyword evidence="2" id="KW-1185">Reference proteome</keyword>
<sequence length="79" mass="9284">MSDQKMKVLPANNKLNIQKNKQICYNEHKQTDCPLSLEKEIFPADVHKKRPKTSSLFFYFTGGEKDEAERKKNKAFLYC</sequence>
<dbReference type="Proteomes" id="UP000240509">
    <property type="component" value="Unassembled WGS sequence"/>
</dbReference>
<organism evidence="1 2">
    <name type="scientific">Alkalicoccus saliphilus</name>
    <dbReference type="NCBI Taxonomy" id="200989"/>
    <lineage>
        <taxon>Bacteria</taxon>
        <taxon>Bacillati</taxon>
        <taxon>Bacillota</taxon>
        <taxon>Bacilli</taxon>
        <taxon>Bacillales</taxon>
        <taxon>Bacillaceae</taxon>
        <taxon>Alkalicoccus</taxon>
    </lineage>
</organism>
<dbReference type="AlphaFoldDB" id="A0A2T4U4F0"/>
<evidence type="ECO:0000313" key="2">
    <source>
        <dbReference type="Proteomes" id="UP000240509"/>
    </source>
</evidence>
<comment type="caution">
    <text evidence="1">The sequence shown here is derived from an EMBL/GenBank/DDBJ whole genome shotgun (WGS) entry which is preliminary data.</text>
</comment>
<reference evidence="1 2" key="1">
    <citation type="submission" date="2018-03" db="EMBL/GenBank/DDBJ databases">
        <title>Alkalicoccus saliphilus sp. nov., isolated from a mineral pool.</title>
        <authorList>
            <person name="Zhao B."/>
        </authorList>
    </citation>
    <scope>NUCLEOTIDE SEQUENCE [LARGE SCALE GENOMIC DNA]</scope>
    <source>
        <strain evidence="1 2">6AG</strain>
    </source>
</reference>
<dbReference type="EMBL" id="PZJJ01000021">
    <property type="protein sequence ID" value="PTL38272.1"/>
    <property type="molecule type" value="Genomic_DNA"/>
</dbReference>